<evidence type="ECO:0000313" key="1">
    <source>
        <dbReference type="EMBL" id="CUN93773.1"/>
    </source>
</evidence>
<accession>A0A174B048</accession>
<dbReference type="Proteomes" id="UP000095706">
    <property type="component" value="Unassembled WGS sequence"/>
</dbReference>
<dbReference type="AlphaFoldDB" id="A0A174B048"/>
<proteinExistence type="predicted"/>
<organism evidence="1 2">
    <name type="scientific">Fusicatenibacter saccharivorans</name>
    <dbReference type="NCBI Taxonomy" id="1150298"/>
    <lineage>
        <taxon>Bacteria</taxon>
        <taxon>Bacillati</taxon>
        <taxon>Bacillota</taxon>
        <taxon>Clostridia</taxon>
        <taxon>Lachnospirales</taxon>
        <taxon>Lachnospiraceae</taxon>
        <taxon>Fusicatenibacter</taxon>
    </lineage>
</organism>
<evidence type="ECO:0000313" key="2">
    <source>
        <dbReference type="Proteomes" id="UP000095706"/>
    </source>
</evidence>
<dbReference type="EMBL" id="CYYV01000004">
    <property type="protein sequence ID" value="CUN93773.1"/>
    <property type="molecule type" value="Genomic_DNA"/>
</dbReference>
<gene>
    <name evidence="1" type="ORF">ERS852406_00956</name>
</gene>
<protein>
    <submittedName>
        <fullName evidence="1">Uncharacterized protein</fullName>
    </submittedName>
</protein>
<name>A0A174B048_9FIRM</name>
<dbReference type="RefSeq" id="WP_156327540.1">
    <property type="nucleotide sequence ID" value="NZ_CYYV01000004.1"/>
</dbReference>
<reference evidence="1 2" key="1">
    <citation type="submission" date="2015-09" db="EMBL/GenBank/DDBJ databases">
        <authorList>
            <consortium name="Pathogen Informatics"/>
        </authorList>
    </citation>
    <scope>NUCLEOTIDE SEQUENCE [LARGE SCALE GENOMIC DNA]</scope>
    <source>
        <strain evidence="1 2">2789STDY5608849</strain>
    </source>
</reference>
<sequence>MSEREKEILDKLAEKLPHMSERERGYLEGTINTAAAMSEKQKENKQLKEEAV</sequence>